<evidence type="ECO:0000313" key="3">
    <source>
        <dbReference type="Proteomes" id="UP001341840"/>
    </source>
</evidence>
<accession>A0ABU6QFQ4</accession>
<reference evidence="2 3" key="1">
    <citation type="journal article" date="2023" name="Plants (Basel)">
        <title>Bridging the Gap: Combining Genomics and Transcriptomics Approaches to Understand Stylosanthes scabra, an Orphan Legume from the Brazilian Caatinga.</title>
        <authorList>
            <person name="Ferreira-Neto J.R.C."/>
            <person name="da Silva M.D."/>
            <person name="Binneck E."/>
            <person name="de Melo N.F."/>
            <person name="da Silva R.H."/>
            <person name="de Melo A.L.T.M."/>
            <person name="Pandolfi V."/>
            <person name="Bustamante F.O."/>
            <person name="Brasileiro-Vidal A.C."/>
            <person name="Benko-Iseppon A.M."/>
        </authorList>
    </citation>
    <scope>NUCLEOTIDE SEQUENCE [LARGE SCALE GENOMIC DNA]</scope>
    <source>
        <tissue evidence="2">Leaves</tissue>
    </source>
</reference>
<name>A0ABU6QFQ4_9FABA</name>
<feature type="region of interest" description="Disordered" evidence="1">
    <location>
        <begin position="1"/>
        <end position="23"/>
    </location>
</feature>
<dbReference type="EMBL" id="JASCZI010000236">
    <property type="protein sequence ID" value="MED6110351.1"/>
    <property type="molecule type" value="Genomic_DNA"/>
</dbReference>
<evidence type="ECO:0000313" key="2">
    <source>
        <dbReference type="EMBL" id="MED6110351.1"/>
    </source>
</evidence>
<keyword evidence="3" id="KW-1185">Reference proteome</keyword>
<protein>
    <submittedName>
        <fullName evidence="2">Uncharacterized protein</fullName>
    </submittedName>
</protein>
<proteinExistence type="predicted"/>
<dbReference type="Proteomes" id="UP001341840">
    <property type="component" value="Unassembled WGS sequence"/>
</dbReference>
<gene>
    <name evidence="2" type="ORF">PIB30_041997</name>
</gene>
<comment type="caution">
    <text evidence="2">The sequence shown here is derived from an EMBL/GenBank/DDBJ whole genome shotgun (WGS) entry which is preliminary data.</text>
</comment>
<organism evidence="2 3">
    <name type="scientific">Stylosanthes scabra</name>
    <dbReference type="NCBI Taxonomy" id="79078"/>
    <lineage>
        <taxon>Eukaryota</taxon>
        <taxon>Viridiplantae</taxon>
        <taxon>Streptophyta</taxon>
        <taxon>Embryophyta</taxon>
        <taxon>Tracheophyta</taxon>
        <taxon>Spermatophyta</taxon>
        <taxon>Magnoliopsida</taxon>
        <taxon>eudicotyledons</taxon>
        <taxon>Gunneridae</taxon>
        <taxon>Pentapetalae</taxon>
        <taxon>rosids</taxon>
        <taxon>fabids</taxon>
        <taxon>Fabales</taxon>
        <taxon>Fabaceae</taxon>
        <taxon>Papilionoideae</taxon>
        <taxon>50 kb inversion clade</taxon>
        <taxon>dalbergioids sensu lato</taxon>
        <taxon>Dalbergieae</taxon>
        <taxon>Pterocarpus clade</taxon>
        <taxon>Stylosanthes</taxon>
    </lineage>
</organism>
<evidence type="ECO:0000256" key="1">
    <source>
        <dbReference type="SAM" id="MobiDB-lite"/>
    </source>
</evidence>
<sequence length="202" mass="22322">MAASQVTVAGERRGRRRRRRAATSMVVGREKGDSVRVRVFDRFGFRFFPKLEPNRTEPEIISTASSHGTAARPLHRHRRAVFWTLVVSAVAPSQTVPVQCPPLKPRPVVHRGSRAISFSDRIPCNSKSASLDSSLKLAPPSVLTTEARRCAFPPLSSVNVVQQQEMEPQFDIGSSGNNGEDINSNTSKVVVGFWLSWLSLEC</sequence>